<name>A0A4U5N6Z2_STECR</name>
<evidence type="ECO:0000313" key="1">
    <source>
        <dbReference type="EMBL" id="TKR78122.1"/>
    </source>
</evidence>
<dbReference type="AlphaFoldDB" id="A0A4U5N6Z2"/>
<comment type="caution">
    <text evidence="1">The sequence shown here is derived from an EMBL/GenBank/DDBJ whole genome shotgun (WGS) entry which is preliminary data.</text>
</comment>
<dbReference type="EMBL" id="AZBU02000005">
    <property type="protein sequence ID" value="TKR78122.1"/>
    <property type="molecule type" value="Genomic_DNA"/>
</dbReference>
<accession>A0A4U5N6Z2</accession>
<gene>
    <name evidence="1" type="ORF">L596_018981</name>
</gene>
<dbReference type="Proteomes" id="UP000298663">
    <property type="component" value="Unassembled WGS sequence"/>
</dbReference>
<sequence length="70" mass="7884">MLVSFSSCVFGLVVDPLNCSTTKLEIRKSRKPVVFSIDLPVEVVLRKQNTVKLNSTLLTYDEAVMDIRII</sequence>
<evidence type="ECO:0000313" key="2">
    <source>
        <dbReference type="Proteomes" id="UP000298663"/>
    </source>
</evidence>
<organism evidence="1 2">
    <name type="scientific">Steinernema carpocapsae</name>
    <name type="common">Entomopathogenic nematode</name>
    <dbReference type="NCBI Taxonomy" id="34508"/>
    <lineage>
        <taxon>Eukaryota</taxon>
        <taxon>Metazoa</taxon>
        <taxon>Ecdysozoa</taxon>
        <taxon>Nematoda</taxon>
        <taxon>Chromadorea</taxon>
        <taxon>Rhabditida</taxon>
        <taxon>Tylenchina</taxon>
        <taxon>Panagrolaimomorpha</taxon>
        <taxon>Strongyloidoidea</taxon>
        <taxon>Steinernematidae</taxon>
        <taxon>Steinernema</taxon>
    </lineage>
</organism>
<keyword evidence="2" id="KW-1185">Reference proteome</keyword>
<reference evidence="1 2" key="2">
    <citation type="journal article" date="2019" name="G3 (Bethesda)">
        <title>Hybrid Assembly of the Genome of the Entomopathogenic Nematode Steinernema carpocapsae Identifies the X-Chromosome.</title>
        <authorList>
            <person name="Serra L."/>
            <person name="Macchietto M."/>
            <person name="Macias-Munoz A."/>
            <person name="McGill C.J."/>
            <person name="Rodriguez I.M."/>
            <person name="Rodriguez B."/>
            <person name="Murad R."/>
            <person name="Mortazavi A."/>
        </authorList>
    </citation>
    <scope>NUCLEOTIDE SEQUENCE [LARGE SCALE GENOMIC DNA]</scope>
    <source>
        <strain evidence="1 2">ALL</strain>
    </source>
</reference>
<reference evidence="1 2" key="1">
    <citation type="journal article" date="2015" name="Genome Biol.">
        <title>Comparative genomics of Steinernema reveals deeply conserved gene regulatory networks.</title>
        <authorList>
            <person name="Dillman A.R."/>
            <person name="Macchietto M."/>
            <person name="Porter C.F."/>
            <person name="Rogers A."/>
            <person name="Williams B."/>
            <person name="Antoshechkin I."/>
            <person name="Lee M.M."/>
            <person name="Goodwin Z."/>
            <person name="Lu X."/>
            <person name="Lewis E.E."/>
            <person name="Goodrich-Blair H."/>
            <person name="Stock S.P."/>
            <person name="Adams B.J."/>
            <person name="Sternberg P.W."/>
            <person name="Mortazavi A."/>
        </authorList>
    </citation>
    <scope>NUCLEOTIDE SEQUENCE [LARGE SCALE GENOMIC DNA]</scope>
    <source>
        <strain evidence="1 2">ALL</strain>
    </source>
</reference>
<proteinExistence type="predicted"/>
<protein>
    <submittedName>
        <fullName evidence="1">Uncharacterized protein</fullName>
    </submittedName>
</protein>